<name>A0ABX5R0C9_9GAMM</name>
<dbReference type="RefSeq" id="WP_129196717.1">
    <property type="nucleotide sequence ID" value="NZ_CABHXI010000067.1"/>
</dbReference>
<evidence type="ECO:0000256" key="1">
    <source>
        <dbReference type="ARBA" id="ARBA00023015"/>
    </source>
</evidence>
<evidence type="ECO:0000313" key="7">
    <source>
        <dbReference type="Proteomes" id="UP000288804"/>
    </source>
</evidence>
<keyword evidence="7" id="KW-1185">Reference proteome</keyword>
<protein>
    <submittedName>
        <fullName evidence="6">LuxR family transcriptional regulator</fullName>
    </submittedName>
</protein>
<evidence type="ECO:0000256" key="4">
    <source>
        <dbReference type="ARBA" id="ARBA00023163"/>
    </source>
</evidence>
<keyword evidence="1" id="KW-0805">Transcription regulation</keyword>
<dbReference type="PANTHER" id="PTHR44688:SF16">
    <property type="entry name" value="DNA-BINDING TRANSCRIPTIONAL ACTIVATOR DEVR_DOSR"/>
    <property type="match status" value="1"/>
</dbReference>
<reference evidence="7" key="1">
    <citation type="submission" date="2018-09" db="EMBL/GenBank/DDBJ databases">
        <title>Yersinia hibernicus sp. nov.</title>
        <authorList>
            <person name="Nguyen S.V."/>
            <person name="Mundanda D.M."/>
            <person name="Anes J."/>
            <person name="Fanning S."/>
        </authorList>
    </citation>
    <scope>NUCLEOTIDE SEQUENCE [LARGE SCALE GENOMIC DNA]</scope>
    <source>
        <strain evidence="7">CFS1934</strain>
    </source>
</reference>
<keyword evidence="4" id="KW-0804">Transcription</keyword>
<dbReference type="InterPro" id="IPR016032">
    <property type="entry name" value="Sig_transdc_resp-reg_C-effctor"/>
</dbReference>
<gene>
    <name evidence="6" type="ORF">D5F51_11040</name>
</gene>
<dbReference type="SUPFAM" id="SSF46894">
    <property type="entry name" value="C-terminal effector domain of the bipartite response regulators"/>
    <property type="match status" value="1"/>
</dbReference>
<dbReference type="PROSITE" id="PS00622">
    <property type="entry name" value="HTH_LUXR_1"/>
    <property type="match status" value="1"/>
</dbReference>
<dbReference type="InterPro" id="IPR000792">
    <property type="entry name" value="Tscrpt_reg_LuxR_C"/>
</dbReference>
<evidence type="ECO:0000313" key="6">
    <source>
        <dbReference type="EMBL" id="QAX79046.1"/>
    </source>
</evidence>
<evidence type="ECO:0000256" key="3">
    <source>
        <dbReference type="ARBA" id="ARBA00023159"/>
    </source>
</evidence>
<dbReference type="Gene3D" id="1.10.10.10">
    <property type="entry name" value="Winged helix-like DNA-binding domain superfamily/Winged helix DNA-binding domain"/>
    <property type="match status" value="1"/>
</dbReference>
<dbReference type="PANTHER" id="PTHR44688">
    <property type="entry name" value="DNA-BINDING TRANSCRIPTIONAL ACTIVATOR DEVR_DOSR"/>
    <property type="match status" value="1"/>
</dbReference>
<dbReference type="SMART" id="SM00421">
    <property type="entry name" value="HTH_LUXR"/>
    <property type="match status" value="1"/>
</dbReference>
<proteinExistence type="predicted"/>
<dbReference type="Pfam" id="PF00196">
    <property type="entry name" value="GerE"/>
    <property type="match status" value="1"/>
</dbReference>
<evidence type="ECO:0000259" key="5">
    <source>
        <dbReference type="PROSITE" id="PS50043"/>
    </source>
</evidence>
<dbReference type="PROSITE" id="PS50043">
    <property type="entry name" value="HTH_LUXR_2"/>
    <property type="match status" value="1"/>
</dbReference>
<evidence type="ECO:0000256" key="2">
    <source>
        <dbReference type="ARBA" id="ARBA00023125"/>
    </source>
</evidence>
<dbReference type="PRINTS" id="PR00038">
    <property type="entry name" value="HTHLUXR"/>
</dbReference>
<keyword evidence="3" id="KW-0010">Activator</keyword>
<dbReference type="EMBL" id="CP032487">
    <property type="protein sequence ID" value="QAX79046.1"/>
    <property type="molecule type" value="Genomic_DNA"/>
</dbReference>
<organism evidence="6 7">
    <name type="scientific">Yersinia hibernica</name>
    <dbReference type="NCBI Taxonomy" id="2339259"/>
    <lineage>
        <taxon>Bacteria</taxon>
        <taxon>Pseudomonadati</taxon>
        <taxon>Pseudomonadota</taxon>
        <taxon>Gammaproteobacteria</taxon>
        <taxon>Enterobacterales</taxon>
        <taxon>Yersiniaceae</taxon>
        <taxon>Yersinia</taxon>
    </lineage>
</organism>
<keyword evidence="2" id="KW-0238">DNA-binding</keyword>
<dbReference type="Proteomes" id="UP000288804">
    <property type="component" value="Chromosome"/>
</dbReference>
<accession>A0ABX5R0C9</accession>
<sequence length="199" mass="22917">MKDIIIFSQYDLLRFYLNNLINKLIIDKDLKDVINVTVCSSFSDLELHVIKTKKAFIIIDTDDISKPELFRVSHFIHAVNSRICLFTKEHEFSQGYTGLMLDFSSSLLSKTASQSHIENSIYKFIFNDDATYQQGSKVNAKRILTTREAEVCELILSGMTNYDIAKKLAISHKTVSAHKKSIHTKYEAKNLIDLYQRLK</sequence>
<dbReference type="CDD" id="cd06170">
    <property type="entry name" value="LuxR_C_like"/>
    <property type="match status" value="1"/>
</dbReference>
<feature type="domain" description="HTH luxR-type" evidence="5">
    <location>
        <begin position="137"/>
        <end position="199"/>
    </location>
</feature>
<dbReference type="InterPro" id="IPR036388">
    <property type="entry name" value="WH-like_DNA-bd_sf"/>
</dbReference>